<comment type="pathway">
    <text evidence="2">Amino-acid biosynthesis; L-cysteine biosynthesis; L-cysteine from L-serine: step 2/2.</text>
</comment>
<dbReference type="Pfam" id="PF00291">
    <property type="entry name" value="PALP"/>
    <property type="match status" value="1"/>
</dbReference>
<feature type="domain" description="Tryptophan synthase beta chain-like PALP" evidence="6">
    <location>
        <begin position="8"/>
        <end position="287"/>
    </location>
</feature>
<dbReference type="EC" id="2.5.1.47" evidence="3"/>
<comment type="caution">
    <text evidence="7">The sequence shown here is derived from an EMBL/GenBank/DDBJ whole genome shotgun (WGS) entry which is preliminary data.</text>
</comment>
<evidence type="ECO:0000256" key="4">
    <source>
        <dbReference type="ARBA" id="ARBA00022898"/>
    </source>
</evidence>
<name>A0ABS2K2W1_9GAMM</name>
<organism evidence="7 8">
    <name type="scientific">Dyella flava</name>
    <dbReference type="NCBI Taxonomy" id="1920170"/>
    <lineage>
        <taxon>Bacteria</taxon>
        <taxon>Pseudomonadati</taxon>
        <taxon>Pseudomonadota</taxon>
        <taxon>Gammaproteobacteria</taxon>
        <taxon>Lysobacterales</taxon>
        <taxon>Rhodanobacteraceae</taxon>
        <taxon>Dyella</taxon>
    </lineage>
</organism>
<comment type="cofactor">
    <cofactor evidence="1">
        <name>pyridoxal 5'-phosphate</name>
        <dbReference type="ChEBI" id="CHEBI:597326"/>
    </cofactor>
</comment>
<dbReference type="InterPro" id="IPR050214">
    <property type="entry name" value="Cys_Synth/Cystath_Beta-Synth"/>
</dbReference>
<dbReference type="InterPro" id="IPR036052">
    <property type="entry name" value="TrpB-like_PALP_sf"/>
</dbReference>
<dbReference type="EMBL" id="JADIKE010000034">
    <property type="protein sequence ID" value="MBM7125491.1"/>
    <property type="molecule type" value="Genomic_DNA"/>
</dbReference>
<evidence type="ECO:0000256" key="1">
    <source>
        <dbReference type="ARBA" id="ARBA00001933"/>
    </source>
</evidence>
<dbReference type="RefSeq" id="WP_204681010.1">
    <property type="nucleotide sequence ID" value="NZ_BSNR01000015.1"/>
</dbReference>
<reference evidence="7" key="1">
    <citation type="submission" date="2020-10" db="EMBL/GenBank/DDBJ databases">
        <title>Phylogeny of dyella-like bacteria.</title>
        <authorList>
            <person name="Fu J."/>
        </authorList>
    </citation>
    <scope>NUCLEOTIDE SEQUENCE</scope>
    <source>
        <strain evidence="7">DHOC52</strain>
    </source>
</reference>
<gene>
    <name evidence="7" type="ORF">ISP19_08870</name>
</gene>
<accession>A0ABS2K2W1</accession>
<dbReference type="PANTHER" id="PTHR10314">
    <property type="entry name" value="CYSTATHIONINE BETA-SYNTHASE"/>
    <property type="match status" value="1"/>
</dbReference>
<evidence type="ECO:0000313" key="8">
    <source>
        <dbReference type="Proteomes" id="UP001430149"/>
    </source>
</evidence>
<proteinExistence type="predicted"/>
<dbReference type="Gene3D" id="3.40.50.1100">
    <property type="match status" value="2"/>
</dbReference>
<dbReference type="Proteomes" id="UP001430149">
    <property type="component" value="Unassembled WGS sequence"/>
</dbReference>
<evidence type="ECO:0000256" key="2">
    <source>
        <dbReference type="ARBA" id="ARBA00004962"/>
    </source>
</evidence>
<comment type="catalytic activity">
    <reaction evidence="5">
        <text>O-acetyl-L-serine + hydrogen sulfide = L-cysteine + acetate</text>
        <dbReference type="Rhea" id="RHEA:14829"/>
        <dbReference type="ChEBI" id="CHEBI:29919"/>
        <dbReference type="ChEBI" id="CHEBI:30089"/>
        <dbReference type="ChEBI" id="CHEBI:35235"/>
        <dbReference type="ChEBI" id="CHEBI:58340"/>
        <dbReference type="EC" id="2.5.1.47"/>
    </reaction>
</comment>
<evidence type="ECO:0000259" key="6">
    <source>
        <dbReference type="Pfam" id="PF00291"/>
    </source>
</evidence>
<evidence type="ECO:0000256" key="3">
    <source>
        <dbReference type="ARBA" id="ARBA00012681"/>
    </source>
</evidence>
<dbReference type="SUPFAM" id="SSF53686">
    <property type="entry name" value="Tryptophan synthase beta subunit-like PLP-dependent enzymes"/>
    <property type="match status" value="1"/>
</dbReference>
<keyword evidence="8" id="KW-1185">Reference proteome</keyword>
<sequence length="295" mass="32678">MDRADFRTPLREVMPGVLMKFECDNPGGSHKVRAAYRVIDKGIRDGHIVPGKTTIIEKTGGNFGFGLAVVCNKLQIPVELAVGLGFSAIKRRYLEMFGARLIGVELLKQGATPKEVVSRQLEQASRNGRSYFYTDQFSNIASIHAHEFETGREIVEQLHGWPTVKRLVFVACAGTGASFTGVARALMGSGYEVSCVLVEPEGCDASKGVFVDHPFEGMSVGVSPPFLDWGQVQDRHAVTFDAAMETRRWFCQRSGYFIGNTTAACLTVARRLAERMSDDQKVVMLFYDHGLWYSH</sequence>
<dbReference type="InterPro" id="IPR001926">
    <property type="entry name" value="TrpB-like_PALP"/>
</dbReference>
<evidence type="ECO:0000313" key="7">
    <source>
        <dbReference type="EMBL" id="MBM7125491.1"/>
    </source>
</evidence>
<evidence type="ECO:0000256" key="5">
    <source>
        <dbReference type="ARBA" id="ARBA00047931"/>
    </source>
</evidence>
<protein>
    <recommendedName>
        <fullName evidence="3">cysteine synthase</fullName>
        <ecNumber evidence="3">2.5.1.47</ecNumber>
    </recommendedName>
</protein>
<keyword evidence="4" id="KW-0663">Pyridoxal phosphate</keyword>